<name>A0A914E8E8_9BILA</name>
<dbReference type="InterPro" id="IPR039727">
    <property type="entry name" value="SE/Ars2"/>
</dbReference>
<feature type="domain" description="SERRATE/Ars2 N-terminal" evidence="2">
    <location>
        <begin position="93"/>
        <end position="162"/>
    </location>
</feature>
<evidence type="ECO:0000313" key="3">
    <source>
        <dbReference type="Proteomes" id="UP000887540"/>
    </source>
</evidence>
<dbReference type="PANTHER" id="PTHR13165">
    <property type="entry name" value="ARSENITE-RESISTANCE PROTEIN 2"/>
    <property type="match status" value="1"/>
</dbReference>
<dbReference type="GO" id="GO:0016604">
    <property type="term" value="C:nuclear body"/>
    <property type="evidence" value="ECO:0007669"/>
    <property type="project" value="TreeGrafter"/>
</dbReference>
<dbReference type="Proteomes" id="UP000887540">
    <property type="component" value="Unplaced"/>
</dbReference>
<protein>
    <submittedName>
        <fullName evidence="4">SERRATE/Ars2 N-terminal domain-containing protein</fullName>
    </submittedName>
</protein>
<proteinExistence type="predicted"/>
<reference evidence="4" key="1">
    <citation type="submission" date="2022-11" db="UniProtKB">
        <authorList>
            <consortium name="WormBaseParasite"/>
        </authorList>
    </citation>
    <scope>IDENTIFICATION</scope>
</reference>
<sequence length="480" mass="55763">MPESDDDFERRNRDKFARERDYPADRTRGTRDVIGGDRNRRDYSNGFGMKRTSNRRDDEPTGKRGRFDTASDSYEPQFIKKEEGSGTVMLTFKKFLATVDDSISDDEAITKYNEYKVEFKRQQIQKFFDVHKDEEWFRLKYHPEEMKARKDEQQAFLQKLVIKLEGGTEEDILEMRNEPVDDESVLELKKANPPTEPNKSEEKIVKAETNGDTQPSDVTAKEVEQSDAANLQENKEDGEVNVEAKNDEKARKRPPLHKTCSIFFRTIPSTITIAEIEAVCKQHPGFLRLGISDPLPDQKFSRRGWVTYRRDVNIKEIFWSLKSVRVAEYDLGASVNRDLRRRVRVVNGITSHKPVAQNDLRQAAKLIALHDHRAGLYFDDEVKQGPLHNLELAITQSHNPILKGITEYLVEEVSAEEDELLGLHSQSEEDVKHPFERDDRLLQVLDKLVLYLRIVHSIDFYNHGDYPYEDNMPNRSVFLM</sequence>
<evidence type="ECO:0000256" key="1">
    <source>
        <dbReference type="SAM" id="MobiDB-lite"/>
    </source>
</evidence>
<dbReference type="GO" id="GO:0031053">
    <property type="term" value="P:primary miRNA processing"/>
    <property type="evidence" value="ECO:0007669"/>
    <property type="project" value="TreeGrafter"/>
</dbReference>
<feature type="compositionally biased region" description="Basic and acidic residues" evidence="1">
    <location>
        <begin position="54"/>
        <end position="69"/>
    </location>
</feature>
<evidence type="ECO:0000259" key="2">
    <source>
        <dbReference type="Pfam" id="PF12066"/>
    </source>
</evidence>
<feature type="region of interest" description="Disordered" evidence="1">
    <location>
        <begin position="1"/>
        <end position="71"/>
    </location>
</feature>
<evidence type="ECO:0000313" key="4">
    <source>
        <dbReference type="WBParaSite" id="ACRNAN_scaffold645.g10820.t1"/>
    </source>
</evidence>
<accession>A0A914E8E8</accession>
<dbReference type="InterPro" id="IPR021933">
    <property type="entry name" value="SERRATE/Ars2_N"/>
</dbReference>
<dbReference type="AlphaFoldDB" id="A0A914E8E8"/>
<feature type="compositionally biased region" description="Basic and acidic residues" evidence="1">
    <location>
        <begin position="8"/>
        <end position="43"/>
    </location>
</feature>
<dbReference type="WBParaSite" id="ACRNAN_scaffold645.g10820.t1">
    <property type="protein sequence ID" value="ACRNAN_scaffold645.g10820.t1"/>
    <property type="gene ID" value="ACRNAN_scaffold645.g10820"/>
</dbReference>
<keyword evidence="3" id="KW-1185">Reference proteome</keyword>
<dbReference type="PANTHER" id="PTHR13165:SF0">
    <property type="entry name" value="SERRATE RNA EFFECTOR MOLECULE HOMOLOG"/>
    <property type="match status" value="1"/>
</dbReference>
<dbReference type="Pfam" id="PF12066">
    <property type="entry name" value="SERRATE_Ars2_N"/>
    <property type="match status" value="1"/>
</dbReference>
<organism evidence="3 4">
    <name type="scientific">Acrobeloides nanus</name>
    <dbReference type="NCBI Taxonomy" id="290746"/>
    <lineage>
        <taxon>Eukaryota</taxon>
        <taxon>Metazoa</taxon>
        <taxon>Ecdysozoa</taxon>
        <taxon>Nematoda</taxon>
        <taxon>Chromadorea</taxon>
        <taxon>Rhabditida</taxon>
        <taxon>Tylenchina</taxon>
        <taxon>Cephalobomorpha</taxon>
        <taxon>Cephaloboidea</taxon>
        <taxon>Cephalobidae</taxon>
        <taxon>Acrobeloides</taxon>
    </lineage>
</organism>
<feature type="region of interest" description="Disordered" evidence="1">
    <location>
        <begin position="177"/>
        <end position="219"/>
    </location>
</feature>